<sequence>MTLDKRPKAVALVRRDVPTPAADLHTLAERHGYRLVFTVFTDTGPHIAALALARHAGEHGASAVVVPGFEHVDGIRHLVTENAALITPLRFYPRGHRWAGDPDEHEQQVNG</sequence>
<dbReference type="Proteomes" id="UP001611263">
    <property type="component" value="Unassembled WGS sequence"/>
</dbReference>
<organism evidence="1 2">
    <name type="scientific">Nocardia carnea</name>
    <dbReference type="NCBI Taxonomy" id="37328"/>
    <lineage>
        <taxon>Bacteria</taxon>
        <taxon>Bacillati</taxon>
        <taxon>Actinomycetota</taxon>
        <taxon>Actinomycetes</taxon>
        <taxon>Mycobacteriales</taxon>
        <taxon>Nocardiaceae</taxon>
        <taxon>Nocardia</taxon>
    </lineage>
</organism>
<name>A0ABW7TJM0_9NOCA</name>
<evidence type="ECO:0000313" key="2">
    <source>
        <dbReference type="Proteomes" id="UP001611263"/>
    </source>
</evidence>
<reference evidence="1 2" key="1">
    <citation type="submission" date="2024-10" db="EMBL/GenBank/DDBJ databases">
        <title>The Natural Products Discovery Center: Release of the First 8490 Sequenced Strains for Exploring Actinobacteria Biosynthetic Diversity.</title>
        <authorList>
            <person name="Kalkreuter E."/>
            <person name="Kautsar S.A."/>
            <person name="Yang D."/>
            <person name="Bader C.D."/>
            <person name="Teijaro C.N."/>
            <person name="Fluegel L."/>
            <person name="Davis C.M."/>
            <person name="Simpson J.R."/>
            <person name="Lauterbach L."/>
            <person name="Steele A.D."/>
            <person name="Gui C."/>
            <person name="Meng S."/>
            <person name="Li G."/>
            <person name="Viehrig K."/>
            <person name="Ye F."/>
            <person name="Su P."/>
            <person name="Kiefer A.F."/>
            <person name="Nichols A."/>
            <person name="Cepeda A.J."/>
            <person name="Yan W."/>
            <person name="Fan B."/>
            <person name="Jiang Y."/>
            <person name="Adhikari A."/>
            <person name="Zheng C.-J."/>
            <person name="Schuster L."/>
            <person name="Cowan T.M."/>
            <person name="Smanski M.J."/>
            <person name="Chevrette M.G."/>
            <person name="De Carvalho L.P.S."/>
            <person name="Shen B."/>
        </authorList>
    </citation>
    <scope>NUCLEOTIDE SEQUENCE [LARGE SCALE GENOMIC DNA]</scope>
    <source>
        <strain evidence="1 2">NPDC020568</strain>
    </source>
</reference>
<proteinExistence type="predicted"/>
<dbReference type="EMBL" id="JBIRUQ010000001">
    <property type="protein sequence ID" value="MFI1460041.1"/>
    <property type="molecule type" value="Genomic_DNA"/>
</dbReference>
<keyword evidence="2" id="KW-1185">Reference proteome</keyword>
<evidence type="ECO:0000313" key="1">
    <source>
        <dbReference type="EMBL" id="MFI1460041.1"/>
    </source>
</evidence>
<dbReference type="GeneID" id="93505569"/>
<protein>
    <submittedName>
        <fullName evidence="1">Uncharacterized protein</fullName>
    </submittedName>
</protein>
<dbReference type="RefSeq" id="WP_231507973.1">
    <property type="nucleotide sequence ID" value="NZ_JBIRUQ010000001.1"/>
</dbReference>
<comment type="caution">
    <text evidence="1">The sequence shown here is derived from an EMBL/GenBank/DDBJ whole genome shotgun (WGS) entry which is preliminary data.</text>
</comment>
<gene>
    <name evidence="1" type="ORF">ACH4WX_04885</name>
</gene>
<accession>A0ABW7TJM0</accession>